<keyword evidence="3" id="KW-1185">Reference proteome</keyword>
<dbReference type="Pfam" id="PF13479">
    <property type="entry name" value="AAA_24"/>
    <property type="match status" value="1"/>
</dbReference>
<name>A0ABP0VID0_9BRYO</name>
<accession>A0ABP0VID0</accession>
<organism evidence="2 3">
    <name type="scientific">Sphagnum jensenii</name>
    <dbReference type="NCBI Taxonomy" id="128206"/>
    <lineage>
        <taxon>Eukaryota</taxon>
        <taxon>Viridiplantae</taxon>
        <taxon>Streptophyta</taxon>
        <taxon>Embryophyta</taxon>
        <taxon>Bryophyta</taxon>
        <taxon>Sphagnophytina</taxon>
        <taxon>Sphagnopsida</taxon>
        <taxon>Sphagnales</taxon>
        <taxon>Sphagnaceae</taxon>
        <taxon>Sphagnum</taxon>
    </lineage>
</organism>
<proteinExistence type="predicted"/>
<feature type="region of interest" description="Disordered" evidence="1">
    <location>
        <begin position="379"/>
        <end position="406"/>
    </location>
</feature>
<evidence type="ECO:0000256" key="1">
    <source>
        <dbReference type="SAM" id="MobiDB-lite"/>
    </source>
</evidence>
<dbReference type="Proteomes" id="UP001497444">
    <property type="component" value="Unassembled WGS sequence"/>
</dbReference>
<evidence type="ECO:0008006" key="4">
    <source>
        <dbReference type="Google" id="ProtNLM"/>
    </source>
</evidence>
<dbReference type="InterPro" id="IPR027417">
    <property type="entry name" value="P-loop_NTPase"/>
</dbReference>
<dbReference type="SUPFAM" id="SSF52540">
    <property type="entry name" value="P-loop containing nucleoside triphosphate hydrolases"/>
    <property type="match status" value="1"/>
</dbReference>
<dbReference type="EMBL" id="CAXAQS010000994">
    <property type="protein sequence ID" value="CAK9254179.1"/>
    <property type="molecule type" value="Genomic_DNA"/>
</dbReference>
<protein>
    <recommendedName>
        <fullName evidence="4">AAA domain-containing protein</fullName>
    </recommendedName>
</protein>
<feature type="compositionally biased region" description="Low complexity" evidence="1">
    <location>
        <begin position="387"/>
        <end position="406"/>
    </location>
</feature>
<evidence type="ECO:0000313" key="2">
    <source>
        <dbReference type="EMBL" id="CAK9254179.1"/>
    </source>
</evidence>
<comment type="caution">
    <text evidence="2">The sequence shown here is derived from an EMBL/GenBank/DDBJ whole genome shotgun (WGS) entry which is preliminary data.</text>
</comment>
<sequence length="406" mass="44656">MSLPIISADERLSERRGIKGCIFGKSGIGKTSLLKTLNPDTTLFFDLEAGDLAVEDWTGDTIRPQTWEQCRDFALFIGGANPALRDEQPYSTKRYREICAQYGDPQSLDKYETIFVDSITVAGRLCFQWCKGQPQAFSEKSGKPDTRGAYGLHGQEMIAWLTHLQHTRNKNIWFVGILDEKVDDFNRPFYQPQIEGSKTGLELPGIVDEVITMADVAGDITDAAGNVTGHQQSFEIIPKGTIAKVRLEITPGGHNNAAEDWTGDYATRNSDTGAVYLKCVFTVLEGQYAKRKVWSNIGLHSEKGATWKNMGHSFIKNIINSAYGLSQKDQSPQAASLRDCRLGGLNGLEFTARIDIEQDDKGNDKNVIKEALAADNKHYLGGSAARPQSPAPVSSSNSSLPSWAQS</sequence>
<gene>
    <name evidence="2" type="ORF">CSSPJE1EN1_LOCUS29557</name>
</gene>
<evidence type="ECO:0000313" key="3">
    <source>
        <dbReference type="Proteomes" id="UP001497444"/>
    </source>
</evidence>
<reference evidence="2" key="1">
    <citation type="submission" date="2024-02" db="EMBL/GenBank/DDBJ databases">
        <authorList>
            <consortium name="ELIXIR-Norway"/>
            <consortium name="Elixir Norway"/>
        </authorList>
    </citation>
    <scope>NUCLEOTIDE SEQUENCE</scope>
</reference>